<dbReference type="EC" id="2.4.1.155" evidence="4"/>
<evidence type="ECO:0000313" key="17">
    <source>
        <dbReference type="Proteomes" id="UP001358614"/>
    </source>
</evidence>
<dbReference type="EMBL" id="CP144089">
    <property type="protein sequence ID" value="WWD05746.1"/>
    <property type="molecule type" value="Genomic_DNA"/>
</dbReference>
<dbReference type="GO" id="GO:0000139">
    <property type="term" value="C:Golgi membrane"/>
    <property type="evidence" value="ECO:0007669"/>
    <property type="project" value="UniProtKB-SubCell"/>
</dbReference>
<evidence type="ECO:0000256" key="14">
    <source>
        <dbReference type="SAM" id="Phobius"/>
    </source>
</evidence>
<dbReference type="PANTHER" id="PTHR15075:SF2">
    <property type="entry name" value="ALPHA-1,6-MANNOSYLGLYCOPROTEIN 6-BETA-N-ACETYLGLUCOSAMINYLTRANSFERASE"/>
    <property type="match status" value="1"/>
</dbReference>
<keyword evidence="11 14" id="KW-0472">Membrane</keyword>
<evidence type="ECO:0000256" key="12">
    <source>
        <dbReference type="ARBA" id="ARBA00023180"/>
    </source>
</evidence>
<dbReference type="GO" id="GO:0006487">
    <property type="term" value="P:protein N-linked glycosylation"/>
    <property type="evidence" value="ECO:0007669"/>
    <property type="project" value="TreeGrafter"/>
</dbReference>
<evidence type="ECO:0000256" key="11">
    <source>
        <dbReference type="ARBA" id="ARBA00023136"/>
    </source>
</evidence>
<dbReference type="GeneID" id="91102631"/>
<keyword evidence="17" id="KW-1185">Reference proteome</keyword>
<dbReference type="InterPro" id="IPR026116">
    <property type="entry name" value="GT18_cat"/>
</dbReference>
<comment type="similarity">
    <text evidence="3">Belongs to the glycosyltransferase 18 family.</text>
</comment>
<dbReference type="InterPro" id="IPR052105">
    <property type="entry name" value="MGAT5_Glycosyltransferase"/>
</dbReference>
<dbReference type="Proteomes" id="UP001358614">
    <property type="component" value="Chromosome 1"/>
</dbReference>
<keyword evidence="9 14" id="KW-1133">Transmembrane helix</keyword>
<evidence type="ECO:0000313" key="16">
    <source>
        <dbReference type="EMBL" id="WWD05746.1"/>
    </source>
</evidence>
<name>A0AAX4KHB2_9TREE</name>
<comment type="catalytic activity">
    <reaction evidence="13">
        <text>N(4)-{beta-D-GlcNAc-(1-&gt;2)-[beta-D-GlcNAc-(1-&gt;4)]-alpha-D-Man-(1-&gt;3)-[beta-D-GlcNAc-(1-&gt;2)-alpha-D-Man-(1-&gt;6)]-beta-D-Man-(1-&gt;4)-beta-D-GlcNAc-(1-&gt;4)-beta-D-GlcNAc}-L-asparaginyl-[protein] + UDP-N-acetyl-alpha-D-glucosamine = N(4)-{beta-D-GlcNAc-(1-&gt;2)-[beta-D-GlcNAc-(1-&gt;4)]-alpha-D-Man-(1-&gt;3)-[beta-D-GlcNAc-(1-&gt;2)-[beta-D-GlcNAc-(1-&gt;6)]-alpha-D-Man-(1-&gt;6)]-beta-D-Man-(1-&gt;4)-beta-D-GlcNAc-(1-&gt;4)-beta-D-GlcNAc}-L-asparaginyl-[protein] + UDP + H(+)</text>
        <dbReference type="Rhea" id="RHEA:16921"/>
        <dbReference type="Rhea" id="RHEA-COMP:14374"/>
        <dbReference type="Rhea" id="RHEA-COMP:14377"/>
        <dbReference type="ChEBI" id="CHEBI:15378"/>
        <dbReference type="ChEBI" id="CHEBI:57705"/>
        <dbReference type="ChEBI" id="CHEBI:58223"/>
        <dbReference type="ChEBI" id="CHEBI:139507"/>
        <dbReference type="ChEBI" id="CHEBI:139510"/>
        <dbReference type="EC" id="2.4.1.155"/>
    </reaction>
</comment>
<evidence type="ECO:0000256" key="8">
    <source>
        <dbReference type="ARBA" id="ARBA00022968"/>
    </source>
</evidence>
<evidence type="ECO:0000256" key="2">
    <source>
        <dbReference type="ARBA" id="ARBA00004922"/>
    </source>
</evidence>
<evidence type="ECO:0000256" key="5">
    <source>
        <dbReference type="ARBA" id="ARBA00022676"/>
    </source>
</evidence>
<keyword evidence="7 14" id="KW-0812">Transmembrane</keyword>
<feature type="transmembrane region" description="Helical" evidence="14">
    <location>
        <begin position="21"/>
        <end position="42"/>
    </location>
</feature>
<feature type="domain" description="Glycosyltransferase family 18 catalytic" evidence="15">
    <location>
        <begin position="378"/>
        <end position="513"/>
    </location>
</feature>
<reference evidence="16 17" key="1">
    <citation type="submission" date="2024-01" db="EMBL/GenBank/DDBJ databases">
        <title>Comparative genomics of Cryptococcus and Kwoniella reveals pathogenesis evolution and contrasting modes of karyotype evolution via chromosome fusion or intercentromeric recombination.</title>
        <authorList>
            <person name="Coelho M.A."/>
            <person name="David-Palma M."/>
            <person name="Shea T."/>
            <person name="Bowers K."/>
            <person name="McGinley-Smith S."/>
            <person name="Mohammad A.W."/>
            <person name="Gnirke A."/>
            <person name="Yurkov A.M."/>
            <person name="Nowrousian M."/>
            <person name="Sun S."/>
            <person name="Cuomo C.A."/>
            <person name="Heitman J."/>
        </authorList>
    </citation>
    <scope>NUCLEOTIDE SEQUENCE [LARGE SCALE GENOMIC DNA]</scope>
    <source>
        <strain evidence="16 17">PYCC6329</strain>
    </source>
</reference>
<comment type="subcellular location">
    <subcellularLocation>
        <location evidence="1">Golgi apparatus membrane</location>
        <topology evidence="1">Single-pass type II membrane protein</topology>
    </subcellularLocation>
</comment>
<evidence type="ECO:0000256" key="10">
    <source>
        <dbReference type="ARBA" id="ARBA00023034"/>
    </source>
</evidence>
<gene>
    <name evidence="16" type="ORF">V865_003829</name>
</gene>
<keyword evidence="10" id="KW-0333">Golgi apparatus</keyword>
<evidence type="ECO:0000256" key="9">
    <source>
        <dbReference type="ARBA" id="ARBA00022989"/>
    </source>
</evidence>
<protein>
    <recommendedName>
        <fullName evidence="4">alpha-1,6-mannosyl-glycoprotein 6-beta-N-acetylglucosaminyltransferase</fullName>
        <ecNumber evidence="4">2.4.1.155</ecNumber>
    </recommendedName>
</protein>
<keyword evidence="5" id="KW-0328">Glycosyltransferase</keyword>
<evidence type="ECO:0000256" key="3">
    <source>
        <dbReference type="ARBA" id="ARBA00007477"/>
    </source>
</evidence>
<dbReference type="PANTHER" id="PTHR15075">
    <property type="entry name" value="ALPHA-MANNOSIDE BETA-1,6-N-ACETYLGLUCOSAMINYLTRANSFERASE"/>
    <property type="match status" value="1"/>
</dbReference>
<dbReference type="Pfam" id="PF15024">
    <property type="entry name" value="Glyco_transf_18"/>
    <property type="match status" value="1"/>
</dbReference>
<keyword evidence="12" id="KW-0325">Glycoprotein</keyword>
<evidence type="ECO:0000256" key="6">
    <source>
        <dbReference type="ARBA" id="ARBA00022679"/>
    </source>
</evidence>
<proteinExistence type="inferred from homology"/>
<evidence type="ECO:0000256" key="4">
    <source>
        <dbReference type="ARBA" id="ARBA00012671"/>
    </source>
</evidence>
<dbReference type="GO" id="GO:0030144">
    <property type="term" value="F:alpha-1,6-mannosylglycoprotein 6-beta-N-acetylglucosaminyltransferase activity"/>
    <property type="evidence" value="ECO:0007669"/>
    <property type="project" value="UniProtKB-EC"/>
</dbReference>
<comment type="pathway">
    <text evidence="2">Protein modification; protein glycosylation.</text>
</comment>
<keyword evidence="6" id="KW-0808">Transferase</keyword>
<sequence>MRWEKESSNSMSSIFNSHQSRIIALIITFFTTLFTLSVFFYLSVIPSDSLESDYYSDEFSGSNHYQYHHGGEAGFWGNYNKANLEEWKTWLGLSDGRDRKTEARKIRQLDELFDQRFNITEKRFARTLNAPALKRLAHCIETNTCGKDEEKVVILASFHFNNAMTGGTSGEDIWAKSTLEAFTSLNYTLLYTFESMDTLTLYQGLSDKVQTILWEGNQLDACVKRNSTNWETYENDHTSGKFQNTTSPKKFGCIKTTDYQEGIPLEKSFTFHFWQGPSNPLGRQFTLSPENYALSNKGGEGNHYLGYSIESRCRAVSLPSSRHHRGMALGKYAKYFNTSSPEWVWGKEDILGKAISSMPVSEETGEKFEMIATGGHDDDKTGKHEDMYKGINNLGKLPQQEWYQTLASSKFLLGVGKPNMSPSPYDALCFGVPFINPIMSWNHSDPEDWTKWHTQHDALRPYGAPYVYHVQKENGDQLREAMQAALDDPITSYIPPPMTKESVKQRHRTLVETDWKPFAMAAVKELYTDKAKEFPYLIL</sequence>
<evidence type="ECO:0000256" key="7">
    <source>
        <dbReference type="ARBA" id="ARBA00022692"/>
    </source>
</evidence>
<evidence type="ECO:0000256" key="13">
    <source>
        <dbReference type="ARBA" id="ARBA00048243"/>
    </source>
</evidence>
<organism evidence="16 17">
    <name type="scientific">Kwoniella europaea PYCC6329</name>
    <dbReference type="NCBI Taxonomy" id="1423913"/>
    <lineage>
        <taxon>Eukaryota</taxon>
        <taxon>Fungi</taxon>
        <taxon>Dikarya</taxon>
        <taxon>Basidiomycota</taxon>
        <taxon>Agaricomycotina</taxon>
        <taxon>Tremellomycetes</taxon>
        <taxon>Tremellales</taxon>
        <taxon>Cryptococcaceae</taxon>
        <taxon>Kwoniella</taxon>
    </lineage>
</organism>
<accession>A0AAX4KHB2</accession>
<dbReference type="AlphaFoldDB" id="A0AAX4KHB2"/>
<evidence type="ECO:0000256" key="1">
    <source>
        <dbReference type="ARBA" id="ARBA00004323"/>
    </source>
</evidence>
<dbReference type="RefSeq" id="XP_066083713.1">
    <property type="nucleotide sequence ID" value="XM_066227616.1"/>
</dbReference>
<keyword evidence="8" id="KW-0735">Signal-anchor</keyword>
<dbReference type="KEGG" id="ker:91102631"/>
<evidence type="ECO:0000259" key="15">
    <source>
        <dbReference type="Pfam" id="PF15024"/>
    </source>
</evidence>